<comment type="caution">
    <text evidence="1">The sequence shown here is derived from an EMBL/GenBank/DDBJ whole genome shotgun (WGS) entry which is preliminary data.</text>
</comment>
<name>A0ABP1GHS0_9EUKA</name>
<protein>
    <submittedName>
        <fullName evidence="1">Hypothetical_protein</fullName>
    </submittedName>
</protein>
<sequence>MYSFDYDSNQVILRGHKLCTIYESVESESPLCSRQNSIIIEHELNFYQISNLLKLTNFELKTVERDLETIQKQTEWVERNAERMLKKTGKMLQKIISEEQ</sequence>
<organism evidence="1 2">
    <name type="scientific">Hexamita inflata</name>
    <dbReference type="NCBI Taxonomy" id="28002"/>
    <lineage>
        <taxon>Eukaryota</taxon>
        <taxon>Metamonada</taxon>
        <taxon>Diplomonadida</taxon>
        <taxon>Hexamitidae</taxon>
        <taxon>Hexamitinae</taxon>
        <taxon>Hexamita</taxon>
    </lineage>
</organism>
<dbReference type="EMBL" id="CAXDID020000002">
    <property type="protein sequence ID" value="CAL5970856.1"/>
    <property type="molecule type" value="Genomic_DNA"/>
</dbReference>
<proteinExistence type="predicted"/>
<reference evidence="1 2" key="1">
    <citation type="submission" date="2024-07" db="EMBL/GenBank/DDBJ databases">
        <authorList>
            <person name="Akdeniz Z."/>
        </authorList>
    </citation>
    <scope>NUCLEOTIDE SEQUENCE [LARGE SCALE GENOMIC DNA]</scope>
</reference>
<evidence type="ECO:0000313" key="2">
    <source>
        <dbReference type="Proteomes" id="UP001642409"/>
    </source>
</evidence>
<gene>
    <name evidence="1" type="ORF">HINF_LOCUS796</name>
</gene>
<dbReference type="Proteomes" id="UP001642409">
    <property type="component" value="Unassembled WGS sequence"/>
</dbReference>
<accession>A0ABP1GHS0</accession>
<evidence type="ECO:0000313" key="1">
    <source>
        <dbReference type="EMBL" id="CAL5970856.1"/>
    </source>
</evidence>
<keyword evidence="2" id="KW-1185">Reference proteome</keyword>